<name>A0A9P4T5F3_CURKU</name>
<dbReference type="InterPro" id="IPR008914">
    <property type="entry name" value="PEBP"/>
</dbReference>
<dbReference type="Gene3D" id="3.90.280.10">
    <property type="entry name" value="PEBP-like"/>
    <property type="match status" value="1"/>
</dbReference>
<dbReference type="Pfam" id="PF01161">
    <property type="entry name" value="PBP"/>
    <property type="match status" value="1"/>
</dbReference>
<reference evidence="1" key="1">
    <citation type="submission" date="2019-04" db="EMBL/GenBank/DDBJ databases">
        <title>Sequencing of skin fungus with MAO and IRED activity.</title>
        <authorList>
            <person name="Marsaioli A.J."/>
            <person name="Bonatto J.M.C."/>
            <person name="Reis Junior O."/>
        </authorList>
    </citation>
    <scope>NUCLEOTIDE SEQUENCE</scope>
    <source>
        <strain evidence="1">30M1</strain>
    </source>
</reference>
<comment type="caution">
    <text evidence="1">The sequence shown here is derived from an EMBL/GenBank/DDBJ whole genome shotgun (WGS) entry which is preliminary data.</text>
</comment>
<dbReference type="EMBL" id="SWKU01000033">
    <property type="protein sequence ID" value="KAF2995385.1"/>
    <property type="molecule type" value="Genomic_DNA"/>
</dbReference>
<dbReference type="AlphaFoldDB" id="A0A9P4T5F3"/>
<dbReference type="GO" id="GO:0030414">
    <property type="term" value="F:peptidase inhibitor activity"/>
    <property type="evidence" value="ECO:0007669"/>
    <property type="project" value="TreeGrafter"/>
</dbReference>
<dbReference type="SUPFAM" id="SSF49777">
    <property type="entry name" value="PEBP-like"/>
    <property type="match status" value="1"/>
</dbReference>
<dbReference type="Proteomes" id="UP000801428">
    <property type="component" value="Unassembled WGS sequence"/>
</dbReference>
<dbReference type="InterPro" id="IPR035810">
    <property type="entry name" value="PEBP_euk"/>
</dbReference>
<sequence>MATSPLLSSLASASLLPSPLIPANFSPSYTLNISYPSKSPSNGSLVRVSDVAAQPTVTFSAIANAPPSAAPQNFTFLLLDPDAPTPDDPKFAFWRHWAVTNIPAGAKDVSEGTTLTAYLAPGPKDESGPHRYLFLLFREKEEFKIGREDVGGEEFVERRSFGAREFVEKHGLELVGVQWMRGVGDGWNGGRDEL</sequence>
<dbReference type="GO" id="GO:0046578">
    <property type="term" value="P:regulation of Ras protein signal transduction"/>
    <property type="evidence" value="ECO:0007669"/>
    <property type="project" value="TreeGrafter"/>
</dbReference>
<proteinExistence type="predicted"/>
<dbReference type="PANTHER" id="PTHR11362:SF85">
    <property type="entry name" value="INHIBITOR (TFS1), PUTATIVE (AFU_ORTHOLOGUE AFUA_4G08120)-RELATED"/>
    <property type="match status" value="1"/>
</dbReference>
<evidence type="ECO:0008006" key="3">
    <source>
        <dbReference type="Google" id="ProtNLM"/>
    </source>
</evidence>
<organism evidence="1 2">
    <name type="scientific">Curvularia kusanoi</name>
    <name type="common">Cochliobolus kusanoi</name>
    <dbReference type="NCBI Taxonomy" id="90978"/>
    <lineage>
        <taxon>Eukaryota</taxon>
        <taxon>Fungi</taxon>
        <taxon>Dikarya</taxon>
        <taxon>Ascomycota</taxon>
        <taxon>Pezizomycotina</taxon>
        <taxon>Dothideomycetes</taxon>
        <taxon>Pleosporomycetidae</taxon>
        <taxon>Pleosporales</taxon>
        <taxon>Pleosporineae</taxon>
        <taxon>Pleosporaceae</taxon>
        <taxon>Curvularia</taxon>
    </lineage>
</organism>
<evidence type="ECO:0000313" key="1">
    <source>
        <dbReference type="EMBL" id="KAF2995385.1"/>
    </source>
</evidence>
<dbReference type="GO" id="GO:0030162">
    <property type="term" value="P:regulation of proteolysis"/>
    <property type="evidence" value="ECO:0007669"/>
    <property type="project" value="TreeGrafter"/>
</dbReference>
<evidence type="ECO:0000313" key="2">
    <source>
        <dbReference type="Proteomes" id="UP000801428"/>
    </source>
</evidence>
<dbReference type="PANTHER" id="PTHR11362">
    <property type="entry name" value="PHOSPHATIDYLETHANOLAMINE-BINDING PROTEIN"/>
    <property type="match status" value="1"/>
</dbReference>
<dbReference type="CDD" id="cd00866">
    <property type="entry name" value="PEBP_euk"/>
    <property type="match status" value="1"/>
</dbReference>
<accession>A0A9P4T5F3</accession>
<dbReference type="GO" id="GO:0005543">
    <property type="term" value="F:phospholipid binding"/>
    <property type="evidence" value="ECO:0007669"/>
    <property type="project" value="TreeGrafter"/>
</dbReference>
<keyword evidence="2" id="KW-1185">Reference proteome</keyword>
<protein>
    <recommendedName>
        <fullName evidence="3">PEBP-like protein</fullName>
    </recommendedName>
</protein>
<dbReference type="OrthoDB" id="2506647at2759"/>
<gene>
    <name evidence="1" type="ORF">E8E13_004215</name>
</gene>
<dbReference type="InterPro" id="IPR036610">
    <property type="entry name" value="PEBP-like_sf"/>
</dbReference>